<dbReference type="PANTHER" id="PTHR30614:SF20">
    <property type="entry name" value="GLUTAMINE TRANSPORT SYSTEM PERMEASE PROTEIN GLNP"/>
    <property type="match status" value="1"/>
</dbReference>
<dbReference type="AlphaFoldDB" id="A0A2I1M5L2"/>
<dbReference type="PANTHER" id="PTHR30614">
    <property type="entry name" value="MEMBRANE COMPONENT OF AMINO ACID ABC TRANSPORTER"/>
    <property type="match status" value="1"/>
</dbReference>
<comment type="caution">
    <text evidence="11">The sequence shown here is derived from an EMBL/GenBank/DDBJ whole genome shotgun (WGS) entry which is preliminary data.</text>
</comment>
<dbReference type="CDD" id="cd06261">
    <property type="entry name" value="TM_PBP2"/>
    <property type="match status" value="1"/>
</dbReference>
<dbReference type="GeneID" id="35868228"/>
<evidence type="ECO:0000313" key="12">
    <source>
        <dbReference type="Proteomes" id="UP000242263"/>
    </source>
</evidence>
<comment type="similarity">
    <text evidence="2">Belongs to the binding-protein-dependent transport system permease family. HisMQ subfamily.</text>
</comment>
<keyword evidence="6" id="KW-0029">Amino-acid transport</keyword>
<comment type="subcellular location">
    <subcellularLocation>
        <location evidence="1 9">Cell membrane</location>
        <topology evidence="1 9">Multi-pass membrane protein</topology>
    </subcellularLocation>
</comment>
<dbReference type="InterPro" id="IPR035906">
    <property type="entry name" value="MetI-like_sf"/>
</dbReference>
<evidence type="ECO:0000313" key="11">
    <source>
        <dbReference type="EMBL" id="PKZ15397.1"/>
    </source>
</evidence>
<dbReference type="GO" id="GO:0022857">
    <property type="term" value="F:transmembrane transporter activity"/>
    <property type="evidence" value="ECO:0007669"/>
    <property type="project" value="InterPro"/>
</dbReference>
<dbReference type="SUPFAM" id="SSF161098">
    <property type="entry name" value="MetI-like"/>
    <property type="match status" value="1"/>
</dbReference>
<evidence type="ECO:0000256" key="5">
    <source>
        <dbReference type="ARBA" id="ARBA00022692"/>
    </source>
</evidence>
<evidence type="ECO:0000256" key="1">
    <source>
        <dbReference type="ARBA" id="ARBA00004651"/>
    </source>
</evidence>
<sequence length="284" mass="31267">MATFDPSTVSAVEFEREKYRKSESLKSVITSIVSAIVLIAVIATSLHYSPGWERVKFTFFNWEYFVKSLPVVGQGLLLNIQVLFFAVIGVAVFGTLLALLRTSRSAVMLPLRWIAAFYTTVMRGIPMLVVLYLIGFGVPGLVTTRISPTVLGTVAVVLSYSAYIAEVLRAGFNDVHPSQRAAARSLGLTNLQTIRMVVIPQALRKVAPALMNDFISMQKDVGLISTLGAVDAIRSAQIMQAQTYNFTPYITASVCFICMSVPFILLNDWYAARLRKRELNGGIV</sequence>
<evidence type="ECO:0000256" key="3">
    <source>
        <dbReference type="ARBA" id="ARBA00022448"/>
    </source>
</evidence>
<feature type="transmembrane region" description="Helical" evidence="9">
    <location>
        <begin position="246"/>
        <end position="266"/>
    </location>
</feature>
<evidence type="ECO:0000256" key="4">
    <source>
        <dbReference type="ARBA" id="ARBA00022475"/>
    </source>
</evidence>
<evidence type="ECO:0000256" key="2">
    <source>
        <dbReference type="ARBA" id="ARBA00010072"/>
    </source>
</evidence>
<dbReference type="InterPro" id="IPR010065">
    <property type="entry name" value="AA_ABC_transptr_permease_3TM"/>
</dbReference>
<feature type="transmembrane region" description="Helical" evidence="9">
    <location>
        <begin position="111"/>
        <end position="134"/>
    </location>
</feature>
<accession>A0A2I1M5L2</accession>
<evidence type="ECO:0000256" key="7">
    <source>
        <dbReference type="ARBA" id="ARBA00022989"/>
    </source>
</evidence>
<protein>
    <submittedName>
        <fullName evidence="11">Amino acid ABC transporter permease</fullName>
    </submittedName>
</protein>
<keyword evidence="5 9" id="KW-0812">Transmembrane</keyword>
<dbReference type="Proteomes" id="UP000242263">
    <property type="component" value="Unassembled WGS sequence"/>
</dbReference>
<proteinExistence type="inferred from homology"/>
<name>A0A2I1M5L2_9BIFI</name>
<organism evidence="11 12">
    <name type="scientific">Alloscardovia omnicolens</name>
    <dbReference type="NCBI Taxonomy" id="419015"/>
    <lineage>
        <taxon>Bacteria</taxon>
        <taxon>Bacillati</taxon>
        <taxon>Actinomycetota</taxon>
        <taxon>Actinomycetes</taxon>
        <taxon>Bifidobacteriales</taxon>
        <taxon>Bifidobacteriaceae</taxon>
        <taxon>Alloscardovia</taxon>
    </lineage>
</organism>
<keyword evidence="4" id="KW-1003">Cell membrane</keyword>
<feature type="domain" description="ABC transmembrane type-1" evidence="10">
    <location>
        <begin position="76"/>
        <end position="267"/>
    </location>
</feature>
<keyword evidence="7 9" id="KW-1133">Transmembrane helix</keyword>
<feature type="transmembrane region" description="Helical" evidence="9">
    <location>
        <begin position="28"/>
        <end position="48"/>
    </location>
</feature>
<dbReference type="EMBL" id="PKGU01000002">
    <property type="protein sequence ID" value="PKZ15397.1"/>
    <property type="molecule type" value="Genomic_DNA"/>
</dbReference>
<dbReference type="NCBIfam" id="TIGR01726">
    <property type="entry name" value="HEQRo_perm_3TM"/>
    <property type="match status" value="1"/>
</dbReference>
<evidence type="ECO:0000256" key="9">
    <source>
        <dbReference type="RuleBase" id="RU363032"/>
    </source>
</evidence>
<keyword evidence="3 9" id="KW-0813">Transport</keyword>
<feature type="transmembrane region" description="Helical" evidence="9">
    <location>
        <begin position="76"/>
        <end position="99"/>
    </location>
</feature>
<dbReference type="GO" id="GO:0006865">
    <property type="term" value="P:amino acid transport"/>
    <property type="evidence" value="ECO:0007669"/>
    <property type="project" value="UniProtKB-KW"/>
</dbReference>
<dbReference type="GO" id="GO:0043190">
    <property type="term" value="C:ATP-binding cassette (ABC) transporter complex"/>
    <property type="evidence" value="ECO:0007669"/>
    <property type="project" value="InterPro"/>
</dbReference>
<gene>
    <name evidence="11" type="ORF">CYJ32_03200</name>
</gene>
<feature type="transmembrane region" description="Helical" evidence="9">
    <location>
        <begin position="146"/>
        <end position="165"/>
    </location>
</feature>
<dbReference type="InterPro" id="IPR043429">
    <property type="entry name" value="ArtM/GltK/GlnP/TcyL/YhdX-like"/>
</dbReference>
<keyword evidence="8 9" id="KW-0472">Membrane</keyword>
<dbReference type="InterPro" id="IPR000515">
    <property type="entry name" value="MetI-like"/>
</dbReference>
<evidence type="ECO:0000256" key="8">
    <source>
        <dbReference type="ARBA" id="ARBA00023136"/>
    </source>
</evidence>
<dbReference type="Pfam" id="PF00528">
    <property type="entry name" value="BPD_transp_1"/>
    <property type="match status" value="1"/>
</dbReference>
<dbReference type="PROSITE" id="PS50928">
    <property type="entry name" value="ABC_TM1"/>
    <property type="match status" value="1"/>
</dbReference>
<dbReference type="Gene3D" id="1.10.3720.10">
    <property type="entry name" value="MetI-like"/>
    <property type="match status" value="1"/>
</dbReference>
<dbReference type="RefSeq" id="WP_022856577.1">
    <property type="nucleotide sequence ID" value="NZ_CAMYCS010000001.1"/>
</dbReference>
<reference evidence="11 12" key="1">
    <citation type="submission" date="2017-12" db="EMBL/GenBank/DDBJ databases">
        <title>Phylogenetic diversity of female urinary microbiome.</title>
        <authorList>
            <person name="Thomas-White K."/>
            <person name="Wolfe A.J."/>
        </authorList>
    </citation>
    <scope>NUCLEOTIDE SEQUENCE [LARGE SCALE GENOMIC DNA]</scope>
    <source>
        <strain evidence="11 12">UMB0064</strain>
    </source>
</reference>
<evidence type="ECO:0000259" key="10">
    <source>
        <dbReference type="PROSITE" id="PS50928"/>
    </source>
</evidence>
<evidence type="ECO:0000256" key="6">
    <source>
        <dbReference type="ARBA" id="ARBA00022970"/>
    </source>
</evidence>